<accession>A0AAV7VVX0</accession>
<feature type="region of interest" description="Disordered" evidence="1">
    <location>
        <begin position="54"/>
        <end position="86"/>
    </location>
</feature>
<keyword evidence="3" id="KW-1185">Reference proteome</keyword>
<reference evidence="2" key="1">
    <citation type="journal article" date="2022" name="bioRxiv">
        <title>Sequencing and chromosome-scale assembly of the giantPleurodeles waltlgenome.</title>
        <authorList>
            <person name="Brown T."/>
            <person name="Elewa A."/>
            <person name="Iarovenko S."/>
            <person name="Subramanian E."/>
            <person name="Araus A.J."/>
            <person name="Petzold A."/>
            <person name="Susuki M."/>
            <person name="Suzuki K.-i.T."/>
            <person name="Hayashi T."/>
            <person name="Toyoda A."/>
            <person name="Oliveira C."/>
            <person name="Osipova E."/>
            <person name="Leigh N.D."/>
            <person name="Simon A."/>
            <person name="Yun M.H."/>
        </authorList>
    </citation>
    <scope>NUCLEOTIDE SEQUENCE</scope>
    <source>
        <strain evidence="2">20211129_DDA</strain>
        <tissue evidence="2">Liver</tissue>
    </source>
</reference>
<feature type="compositionally biased region" description="Basic and acidic residues" evidence="1">
    <location>
        <begin position="61"/>
        <end position="70"/>
    </location>
</feature>
<comment type="caution">
    <text evidence="2">The sequence shown here is derived from an EMBL/GenBank/DDBJ whole genome shotgun (WGS) entry which is preliminary data.</text>
</comment>
<name>A0AAV7VVX0_PLEWA</name>
<gene>
    <name evidence="2" type="ORF">NDU88_000858</name>
</gene>
<protein>
    <submittedName>
        <fullName evidence="2">Uncharacterized protein</fullName>
    </submittedName>
</protein>
<dbReference type="AlphaFoldDB" id="A0AAV7VVX0"/>
<evidence type="ECO:0000313" key="3">
    <source>
        <dbReference type="Proteomes" id="UP001066276"/>
    </source>
</evidence>
<organism evidence="2 3">
    <name type="scientific">Pleurodeles waltl</name>
    <name type="common">Iberian ribbed newt</name>
    <dbReference type="NCBI Taxonomy" id="8319"/>
    <lineage>
        <taxon>Eukaryota</taxon>
        <taxon>Metazoa</taxon>
        <taxon>Chordata</taxon>
        <taxon>Craniata</taxon>
        <taxon>Vertebrata</taxon>
        <taxon>Euteleostomi</taxon>
        <taxon>Amphibia</taxon>
        <taxon>Batrachia</taxon>
        <taxon>Caudata</taxon>
        <taxon>Salamandroidea</taxon>
        <taxon>Salamandridae</taxon>
        <taxon>Pleurodelinae</taxon>
        <taxon>Pleurodeles</taxon>
    </lineage>
</organism>
<sequence>MMGWVNYIRWLRHDLQYGLSAHHRHSNDDCSVPRSSRGVPTTSLGAWWLHSHKMGQEGQSGEERHLRPSGEQHSTWQSGRWKGRPPQLLEDERSVNASSNQMASRGQVNPVAGQRTSLQLGRKYQGSQLVPLTACHTCSLQPHAVLSCPAGVTSSSLRPPSRWVGPAAKRGFGPWLGIRNSQLPHVAPQPPRCHVTSASPLGSAVSRLEGNTERQGAPICCVCGRSCRSAPR</sequence>
<evidence type="ECO:0000256" key="1">
    <source>
        <dbReference type="SAM" id="MobiDB-lite"/>
    </source>
</evidence>
<evidence type="ECO:0000313" key="2">
    <source>
        <dbReference type="EMBL" id="KAJ1205423.1"/>
    </source>
</evidence>
<proteinExistence type="predicted"/>
<dbReference type="EMBL" id="JANPWB010000002">
    <property type="protein sequence ID" value="KAJ1205423.1"/>
    <property type="molecule type" value="Genomic_DNA"/>
</dbReference>
<dbReference type="Proteomes" id="UP001066276">
    <property type="component" value="Chromosome 1_2"/>
</dbReference>